<name>A0A511B1P7_9PROT</name>
<comment type="caution">
    <text evidence="6">The sequence shown here is derived from an EMBL/GenBank/DDBJ whole genome shotgun (WGS) entry which is preliminary data.</text>
</comment>
<dbReference type="InterPro" id="IPR051459">
    <property type="entry name" value="Cytochrome_c-type_DH"/>
</dbReference>
<protein>
    <recommendedName>
        <fullName evidence="5">Cytochrome c domain-containing protein</fullName>
    </recommendedName>
</protein>
<proteinExistence type="predicted"/>
<accession>A0A511B1P7</accession>
<keyword evidence="1 4" id="KW-0349">Heme</keyword>
<organism evidence="6 7">
    <name type="scientific">Gluconobacter wancherniae NBRC 103581</name>
    <dbReference type="NCBI Taxonomy" id="656744"/>
    <lineage>
        <taxon>Bacteria</taxon>
        <taxon>Pseudomonadati</taxon>
        <taxon>Pseudomonadota</taxon>
        <taxon>Alphaproteobacteria</taxon>
        <taxon>Acetobacterales</taxon>
        <taxon>Acetobacteraceae</taxon>
        <taxon>Gluconobacter</taxon>
    </lineage>
</organism>
<evidence type="ECO:0000256" key="4">
    <source>
        <dbReference type="PROSITE-ProRule" id="PRU00433"/>
    </source>
</evidence>
<evidence type="ECO:0000313" key="6">
    <source>
        <dbReference type="EMBL" id="GEK94338.1"/>
    </source>
</evidence>
<dbReference type="Pfam" id="PF13442">
    <property type="entry name" value="Cytochrome_CBB3"/>
    <property type="match status" value="1"/>
</dbReference>
<dbReference type="Gene3D" id="1.10.760.10">
    <property type="entry name" value="Cytochrome c-like domain"/>
    <property type="match status" value="1"/>
</dbReference>
<feature type="domain" description="Cytochrome c" evidence="5">
    <location>
        <begin position="16"/>
        <end position="109"/>
    </location>
</feature>
<dbReference type="GO" id="GO:0020037">
    <property type="term" value="F:heme binding"/>
    <property type="evidence" value="ECO:0007669"/>
    <property type="project" value="InterPro"/>
</dbReference>
<evidence type="ECO:0000313" key="7">
    <source>
        <dbReference type="Proteomes" id="UP000321230"/>
    </source>
</evidence>
<reference evidence="6 7" key="1">
    <citation type="submission" date="2019-07" db="EMBL/GenBank/DDBJ databases">
        <title>Whole genome shotgun sequence of Gluconobacter wancherniae NBRC 103581.</title>
        <authorList>
            <person name="Hosoyama A."/>
            <person name="Uohara A."/>
            <person name="Ohji S."/>
            <person name="Ichikawa N."/>
        </authorList>
    </citation>
    <scope>NUCLEOTIDE SEQUENCE [LARGE SCALE GENOMIC DNA]</scope>
    <source>
        <strain evidence="6 7">NBRC 103581</strain>
    </source>
</reference>
<keyword evidence="7" id="KW-1185">Reference proteome</keyword>
<dbReference type="AlphaFoldDB" id="A0A511B1P7"/>
<dbReference type="PROSITE" id="PS51257">
    <property type="entry name" value="PROKAR_LIPOPROTEIN"/>
    <property type="match status" value="1"/>
</dbReference>
<dbReference type="GO" id="GO:0046872">
    <property type="term" value="F:metal ion binding"/>
    <property type="evidence" value="ECO:0007669"/>
    <property type="project" value="UniProtKB-KW"/>
</dbReference>
<evidence type="ECO:0000256" key="2">
    <source>
        <dbReference type="ARBA" id="ARBA00022723"/>
    </source>
</evidence>
<sequence>MKRITFLVLLALASCGKKPPGQAAYGPHCGICHHSGSGMPGEVPPLVGRLDIIAQTPEGRHYLADVLLNGLEGHFRTQGYDYNFSMSPFRSQLTDQQISDILNWLISRGNTKPAPTISPADIAAARAQSGDPSATYRERMKVNAQHPFP</sequence>
<dbReference type="Proteomes" id="UP000321230">
    <property type="component" value="Unassembled WGS sequence"/>
</dbReference>
<evidence type="ECO:0000259" key="5">
    <source>
        <dbReference type="PROSITE" id="PS51007"/>
    </source>
</evidence>
<evidence type="ECO:0000256" key="1">
    <source>
        <dbReference type="ARBA" id="ARBA00022617"/>
    </source>
</evidence>
<keyword evidence="3 4" id="KW-0408">Iron</keyword>
<dbReference type="InterPro" id="IPR036909">
    <property type="entry name" value="Cyt_c-like_dom_sf"/>
</dbReference>
<dbReference type="GO" id="GO:0009055">
    <property type="term" value="F:electron transfer activity"/>
    <property type="evidence" value="ECO:0007669"/>
    <property type="project" value="InterPro"/>
</dbReference>
<evidence type="ECO:0000256" key="3">
    <source>
        <dbReference type="ARBA" id="ARBA00023004"/>
    </source>
</evidence>
<keyword evidence="2 4" id="KW-0479">Metal-binding</keyword>
<dbReference type="PANTHER" id="PTHR35008">
    <property type="entry name" value="BLL4482 PROTEIN-RELATED"/>
    <property type="match status" value="1"/>
</dbReference>
<dbReference type="PROSITE" id="PS51007">
    <property type="entry name" value="CYTC"/>
    <property type="match status" value="1"/>
</dbReference>
<dbReference type="RefSeq" id="WP_146797489.1">
    <property type="nucleotide sequence ID" value="NZ_BARC01000006.1"/>
</dbReference>
<dbReference type="InterPro" id="IPR009056">
    <property type="entry name" value="Cyt_c-like_dom"/>
</dbReference>
<dbReference type="EMBL" id="BJUZ01000002">
    <property type="protein sequence ID" value="GEK94338.1"/>
    <property type="molecule type" value="Genomic_DNA"/>
</dbReference>
<dbReference type="SUPFAM" id="SSF46626">
    <property type="entry name" value="Cytochrome c"/>
    <property type="match status" value="1"/>
</dbReference>
<gene>
    <name evidence="6" type="ORF">GWA01_21080</name>
</gene>
<dbReference type="OrthoDB" id="70223at2"/>
<dbReference type="PANTHER" id="PTHR35008:SF4">
    <property type="entry name" value="BLL4482 PROTEIN"/>
    <property type="match status" value="1"/>
</dbReference>